<gene>
    <name evidence="1" type="ORF">BDY19DRAFT_879454</name>
</gene>
<comment type="caution">
    <text evidence="1">The sequence shown here is derived from an EMBL/GenBank/DDBJ whole genome shotgun (WGS) entry which is preliminary data.</text>
</comment>
<dbReference type="Proteomes" id="UP001055072">
    <property type="component" value="Unassembled WGS sequence"/>
</dbReference>
<protein>
    <submittedName>
        <fullName evidence="1">Uncharacterized protein</fullName>
    </submittedName>
</protein>
<sequence>MNLFGSSSSAAPSPIVPYVMGEPYTRSPSTSFSSSRPSLTRQSPKVSVEIPKPRYHEEESPEIYLQRLIEAVSKAEVASVLASSGDEFHTKALKVYLSRFDFNHDPLDVALRRLLMDVGLPRETQQIDRVIEAFAARYRQCHPNLFSSEDHPYILAFSLIMLHTDAFNKSNKRKMTKADYVKNTRLPGVAPEVLDCFYDNIVFAPFIFIEDPLDVNGQRGLVPEGSGSRRVSALNGSPGGHSSSSTTLLGKSSKIDPYYLITRNLLDDLRVNIRPFVPVTSPYFYQGTGGPWEEDKLLRAFATASIVEVPSEHKYTAHPWFGLTVGAGPSVTSMVAPPMFPAAPHEVLSLKVTKVGLLLRKDDVLEGGRKAGNRKWKEWSVLLTGSQLLFHRDPLWAQSIQSRLDSNDNVVALNHASMPRPDEMYSVRDAVAVFDRSYMKHEGTLRLVMPDGRHLLLQAKSETEMNEWIACINYASAFKTAGVRMRSLGLSGEDIELTGQAAAMSHLRDLNRPHPSPRVHTYSGHSINDIPVSQHVDDPTSPTTSPIDEPLTPPMENPSKLFKATFDQVKADLASGRRSGFDTMSIRSVARPRAYSLDSIAPNPTSASVKSSDDNSAPRPSSRSQIIRRKLRDLESRITVQQAQLDSDMRFVRNVSILTPFQQSTRNRLQTAIQNIAKRIMQVRLDLEKLTCHRDVLAQDLASEEREWQRTTKIALSAATQQLEVERKRSTPRMALSIYDSGGAESSSPSVDPVMDLCTQAANNPCPHSAAASSYHSALDFGLDSARSAQRGPRPKVSFSLEFSASASLTDISASTSSPYTNSPQPSSGVRSSADSEAPGEIEQSTTSHEQYVTISEPPDEQAEEWNKTRAAKRVSLVRVPSTLKLFSPKHSRDFSQVLSEDSGVIVLPDTLYRTRSTPIDGTVTRPRSDSDAASLSCL</sequence>
<proteinExistence type="predicted"/>
<accession>A0ACB8UKI4</accession>
<evidence type="ECO:0000313" key="2">
    <source>
        <dbReference type="Proteomes" id="UP001055072"/>
    </source>
</evidence>
<organism evidence="1 2">
    <name type="scientific">Irpex rosettiformis</name>
    <dbReference type="NCBI Taxonomy" id="378272"/>
    <lineage>
        <taxon>Eukaryota</taxon>
        <taxon>Fungi</taxon>
        <taxon>Dikarya</taxon>
        <taxon>Basidiomycota</taxon>
        <taxon>Agaricomycotina</taxon>
        <taxon>Agaricomycetes</taxon>
        <taxon>Polyporales</taxon>
        <taxon>Irpicaceae</taxon>
        <taxon>Irpex</taxon>
    </lineage>
</organism>
<name>A0ACB8UKI4_9APHY</name>
<evidence type="ECO:0000313" key="1">
    <source>
        <dbReference type="EMBL" id="KAI0094706.1"/>
    </source>
</evidence>
<reference evidence="1" key="1">
    <citation type="journal article" date="2021" name="Environ. Microbiol.">
        <title>Gene family expansions and transcriptome signatures uncover fungal adaptations to wood decay.</title>
        <authorList>
            <person name="Hage H."/>
            <person name="Miyauchi S."/>
            <person name="Viragh M."/>
            <person name="Drula E."/>
            <person name="Min B."/>
            <person name="Chaduli D."/>
            <person name="Navarro D."/>
            <person name="Favel A."/>
            <person name="Norest M."/>
            <person name="Lesage-Meessen L."/>
            <person name="Balint B."/>
            <person name="Merenyi Z."/>
            <person name="de Eugenio L."/>
            <person name="Morin E."/>
            <person name="Martinez A.T."/>
            <person name="Baldrian P."/>
            <person name="Stursova M."/>
            <person name="Martinez M.J."/>
            <person name="Novotny C."/>
            <person name="Magnuson J.K."/>
            <person name="Spatafora J.W."/>
            <person name="Maurice S."/>
            <person name="Pangilinan J."/>
            <person name="Andreopoulos W."/>
            <person name="LaButti K."/>
            <person name="Hundley H."/>
            <person name="Na H."/>
            <person name="Kuo A."/>
            <person name="Barry K."/>
            <person name="Lipzen A."/>
            <person name="Henrissat B."/>
            <person name="Riley R."/>
            <person name="Ahrendt S."/>
            <person name="Nagy L.G."/>
            <person name="Grigoriev I.V."/>
            <person name="Martin F."/>
            <person name="Rosso M.N."/>
        </authorList>
    </citation>
    <scope>NUCLEOTIDE SEQUENCE</scope>
    <source>
        <strain evidence="1">CBS 384.51</strain>
    </source>
</reference>
<keyword evidence="2" id="KW-1185">Reference proteome</keyword>
<dbReference type="EMBL" id="MU274900">
    <property type="protein sequence ID" value="KAI0094706.1"/>
    <property type="molecule type" value="Genomic_DNA"/>
</dbReference>